<keyword evidence="9" id="KW-1185">Reference proteome</keyword>
<feature type="transmembrane region" description="Helical" evidence="6">
    <location>
        <begin position="801"/>
        <end position="821"/>
    </location>
</feature>
<evidence type="ECO:0000256" key="2">
    <source>
        <dbReference type="ARBA" id="ARBA00022475"/>
    </source>
</evidence>
<reference evidence="8 9" key="1">
    <citation type="submission" date="2018-08" db="EMBL/GenBank/DDBJ databases">
        <title>Salinimonas sediminis sp. nov., a piezophilic bacterium isolated from a deep-sea sediment sample from the New Britain Trench.</title>
        <authorList>
            <person name="Cao J."/>
        </authorList>
    </citation>
    <scope>NUCLEOTIDE SEQUENCE [LARGE SCALE GENOMIC DNA]</scope>
    <source>
        <strain evidence="8 9">N102</strain>
    </source>
</reference>
<evidence type="ECO:0000256" key="1">
    <source>
        <dbReference type="ARBA" id="ARBA00004651"/>
    </source>
</evidence>
<dbReference type="InterPro" id="IPR003838">
    <property type="entry name" value="ABC3_permease_C"/>
</dbReference>
<feature type="domain" description="ABC3 transporter permease C-terminal" evidence="7">
    <location>
        <begin position="274"/>
        <end position="384"/>
    </location>
</feature>
<keyword evidence="2" id="KW-1003">Cell membrane</keyword>
<feature type="transmembrane region" description="Helical" evidence="6">
    <location>
        <begin position="409"/>
        <end position="428"/>
    </location>
</feature>
<keyword evidence="3 6" id="KW-0812">Transmembrane</keyword>
<evidence type="ECO:0000256" key="5">
    <source>
        <dbReference type="ARBA" id="ARBA00023136"/>
    </source>
</evidence>
<accession>A0A346NKK8</accession>
<feature type="transmembrane region" description="Helical" evidence="6">
    <location>
        <begin position="650"/>
        <end position="670"/>
    </location>
</feature>
<comment type="subcellular location">
    <subcellularLocation>
        <location evidence="1">Cell membrane</location>
        <topology evidence="1">Multi-pass membrane protein</topology>
    </subcellularLocation>
</comment>
<evidence type="ECO:0000256" key="4">
    <source>
        <dbReference type="ARBA" id="ARBA00022989"/>
    </source>
</evidence>
<evidence type="ECO:0000256" key="6">
    <source>
        <dbReference type="SAM" id="Phobius"/>
    </source>
</evidence>
<gene>
    <name evidence="8" type="ORF">D0Y50_06560</name>
</gene>
<evidence type="ECO:0000313" key="8">
    <source>
        <dbReference type="EMBL" id="AXR06065.1"/>
    </source>
</evidence>
<dbReference type="Pfam" id="PF02687">
    <property type="entry name" value="FtsX"/>
    <property type="match status" value="2"/>
</dbReference>
<evidence type="ECO:0000313" key="9">
    <source>
        <dbReference type="Proteomes" id="UP000262073"/>
    </source>
</evidence>
<dbReference type="AlphaFoldDB" id="A0A346NKK8"/>
<dbReference type="Proteomes" id="UP000262073">
    <property type="component" value="Chromosome"/>
</dbReference>
<feature type="transmembrane region" description="Helical" evidence="6">
    <location>
        <begin position="752"/>
        <end position="781"/>
    </location>
</feature>
<proteinExistence type="predicted"/>
<feature type="transmembrane region" description="Helical" evidence="6">
    <location>
        <begin position="271"/>
        <end position="294"/>
    </location>
</feature>
<evidence type="ECO:0000259" key="7">
    <source>
        <dbReference type="Pfam" id="PF02687"/>
    </source>
</evidence>
<feature type="transmembrane region" description="Helical" evidence="6">
    <location>
        <begin position="434"/>
        <end position="455"/>
    </location>
</feature>
<dbReference type="PANTHER" id="PTHR30287">
    <property type="entry name" value="MEMBRANE COMPONENT OF PREDICTED ABC SUPERFAMILY METABOLITE UPTAKE TRANSPORTER"/>
    <property type="match status" value="1"/>
</dbReference>
<sequence length="836" mass="88881">MPRRLWAIQHWWLMVRTLAAMARQKPWQPLLIVVAIMVATGGLSSVSLINAGASQGELANTKPGLLSGAMVVARSPEHSITRADYVALRKAGFTQLIAISRDSGPLRCGSAPASGRGARDISRAVEIIGIDTLAMANAHLPLARALADAANSTAAPQPIPGSVSSVSAASPALVSRLDCPGGISRDSGIAIRPPTPLTQIPDNTIVVPLAAFYTGNYTLHNRPISALVAATPLSPRQQNALTRQLPVHLKFKPPPAIQQPGTLSDSFQLNLWAMGMLMAVVALFIVLNALTLMYRSRLPQLVRLRQLGVGRYSLINALLGELALYCALATPAGVLAGVALTRQLTPTLSSTFANLFNAPFVRPSPLLAELLLSAFAISFAALAVFFVVPARQLGGALNRRSRRTTPLNTAQRLCITAVIVVVNSVAILTADSTLWALISVALVLLGGSLLIILWLPGFTRLLVRGVPPDYPLAGYVVASTYALSAKSRLAVCAFFIALSANIGMNVMTDSFRQATKSWLTQRLAAPAYLYSATPPSPSQVGSNITARISYRGYTQVNGAPVTVRSVSDDKTSQDSLALSQQLPNAWTLFSQNQAVLINQQMALRQHLAPGAKITLGSVRVKDQVSPHHIGPAERIVAGVYLDYGNPDAQLLLPLSVFAPAAGFAGVTALYNVDGADLSALKAFGELYETSALITTSMATFDRTFVLTDALNIVTLLVAALAFAISVSVLTLDLQPQLTLLRTLGVRQWQIKAALGAQYMLLCTATAMVALPFGIGLAGIFIYQVNRFAFSWVYPLQLSAQVLISSVLFSLAVILVVLLLPLGRLNNKVDLRQEGAG</sequence>
<feature type="transmembrane region" description="Helical" evidence="6">
    <location>
        <begin position="709"/>
        <end position="731"/>
    </location>
</feature>
<dbReference type="GO" id="GO:0005886">
    <property type="term" value="C:plasma membrane"/>
    <property type="evidence" value="ECO:0007669"/>
    <property type="project" value="UniProtKB-SubCell"/>
</dbReference>
<keyword evidence="4 6" id="KW-1133">Transmembrane helix</keyword>
<protein>
    <submittedName>
        <fullName evidence="8">ABC transporter permease</fullName>
    </submittedName>
</protein>
<dbReference type="EMBL" id="CP031769">
    <property type="protein sequence ID" value="AXR06065.1"/>
    <property type="molecule type" value="Genomic_DNA"/>
</dbReference>
<dbReference type="KEGG" id="salm:D0Y50_06560"/>
<feature type="transmembrane region" description="Helical" evidence="6">
    <location>
        <begin position="314"/>
        <end position="340"/>
    </location>
</feature>
<feature type="transmembrane region" description="Helical" evidence="6">
    <location>
        <begin position="366"/>
        <end position="388"/>
    </location>
</feature>
<feature type="domain" description="ABC3 transporter permease C-terminal" evidence="7">
    <location>
        <begin position="711"/>
        <end position="826"/>
    </location>
</feature>
<dbReference type="RefSeq" id="WP_117316060.1">
    <property type="nucleotide sequence ID" value="NZ_CP031769.1"/>
</dbReference>
<name>A0A346NKK8_9ALTE</name>
<dbReference type="PANTHER" id="PTHR30287:SF2">
    <property type="entry name" value="BLL1001 PROTEIN"/>
    <property type="match status" value="1"/>
</dbReference>
<organism evidence="8 9">
    <name type="scientific">Salinimonas sediminis</name>
    <dbReference type="NCBI Taxonomy" id="2303538"/>
    <lineage>
        <taxon>Bacteria</taxon>
        <taxon>Pseudomonadati</taxon>
        <taxon>Pseudomonadota</taxon>
        <taxon>Gammaproteobacteria</taxon>
        <taxon>Alteromonadales</taxon>
        <taxon>Alteromonadaceae</taxon>
        <taxon>Alteromonas/Salinimonas group</taxon>
        <taxon>Salinimonas</taxon>
    </lineage>
</organism>
<evidence type="ECO:0000256" key="3">
    <source>
        <dbReference type="ARBA" id="ARBA00022692"/>
    </source>
</evidence>
<keyword evidence="5 6" id="KW-0472">Membrane</keyword>
<dbReference type="OrthoDB" id="343744at2"/>
<dbReference type="InterPro" id="IPR038766">
    <property type="entry name" value="Membrane_comp_ABC_pdt"/>
</dbReference>